<feature type="transmembrane region" description="Helical" evidence="5">
    <location>
        <begin position="160"/>
        <end position="186"/>
    </location>
</feature>
<feature type="transmembrane region" description="Helical" evidence="5">
    <location>
        <begin position="128"/>
        <end position="148"/>
    </location>
</feature>
<dbReference type="RefSeq" id="WP_106531334.1">
    <property type="nucleotide sequence ID" value="NZ_PYAW01000010.1"/>
</dbReference>
<organism evidence="6 7">
    <name type="scientific">Chitinophaga niastensis</name>
    <dbReference type="NCBI Taxonomy" id="536980"/>
    <lineage>
        <taxon>Bacteria</taxon>
        <taxon>Pseudomonadati</taxon>
        <taxon>Bacteroidota</taxon>
        <taxon>Chitinophagia</taxon>
        <taxon>Chitinophagales</taxon>
        <taxon>Chitinophagaceae</taxon>
        <taxon>Chitinophaga</taxon>
    </lineage>
</organism>
<keyword evidence="2 5" id="KW-0812">Transmembrane</keyword>
<dbReference type="PANTHER" id="PTHR42718">
    <property type="entry name" value="MAJOR FACILITATOR SUPERFAMILY MULTIDRUG TRANSPORTER MFSC"/>
    <property type="match status" value="1"/>
</dbReference>
<evidence type="ECO:0000256" key="2">
    <source>
        <dbReference type="ARBA" id="ARBA00022692"/>
    </source>
</evidence>
<feature type="transmembrane region" description="Helical" evidence="5">
    <location>
        <begin position="55"/>
        <end position="79"/>
    </location>
</feature>
<dbReference type="Proteomes" id="UP000240971">
    <property type="component" value="Unassembled WGS sequence"/>
</dbReference>
<keyword evidence="7" id="KW-1185">Reference proteome</keyword>
<comment type="subcellular location">
    <subcellularLocation>
        <location evidence="1">Membrane</location>
        <topology evidence="1">Multi-pass membrane protein</topology>
    </subcellularLocation>
</comment>
<accession>A0A2P8H9G9</accession>
<proteinExistence type="predicted"/>
<evidence type="ECO:0000256" key="1">
    <source>
        <dbReference type="ARBA" id="ARBA00004141"/>
    </source>
</evidence>
<keyword evidence="4 5" id="KW-0472">Membrane</keyword>
<evidence type="ECO:0000313" key="6">
    <source>
        <dbReference type="EMBL" id="PSL42883.1"/>
    </source>
</evidence>
<evidence type="ECO:0000256" key="4">
    <source>
        <dbReference type="ARBA" id="ARBA00023136"/>
    </source>
</evidence>
<comment type="caution">
    <text evidence="6">The sequence shown here is derived from an EMBL/GenBank/DDBJ whole genome shotgun (WGS) entry which is preliminary data.</text>
</comment>
<dbReference type="InterPro" id="IPR036259">
    <property type="entry name" value="MFS_trans_sf"/>
</dbReference>
<dbReference type="SUPFAM" id="SSF103473">
    <property type="entry name" value="MFS general substrate transporter"/>
    <property type="match status" value="1"/>
</dbReference>
<gene>
    <name evidence="6" type="ORF">CLV51_110100</name>
</gene>
<dbReference type="GO" id="GO:0016020">
    <property type="term" value="C:membrane"/>
    <property type="evidence" value="ECO:0007669"/>
    <property type="project" value="UniProtKB-SubCell"/>
</dbReference>
<protein>
    <submittedName>
        <fullName evidence="6">MFS transporter</fullName>
    </submittedName>
</protein>
<name>A0A2P8H9G9_CHINA</name>
<dbReference type="EMBL" id="PYAW01000010">
    <property type="protein sequence ID" value="PSL42883.1"/>
    <property type="molecule type" value="Genomic_DNA"/>
</dbReference>
<dbReference type="PANTHER" id="PTHR42718:SF39">
    <property type="entry name" value="ACTINORHODIN TRANSPORTER-RELATED"/>
    <property type="match status" value="1"/>
</dbReference>
<reference evidence="6 7" key="1">
    <citation type="submission" date="2018-03" db="EMBL/GenBank/DDBJ databases">
        <title>Genomic Encyclopedia of Archaeal and Bacterial Type Strains, Phase II (KMG-II): from individual species to whole genera.</title>
        <authorList>
            <person name="Goeker M."/>
        </authorList>
    </citation>
    <scope>NUCLEOTIDE SEQUENCE [LARGE SCALE GENOMIC DNA]</scope>
    <source>
        <strain evidence="6 7">DSM 24859</strain>
    </source>
</reference>
<sequence>MAFICKIHLTIVLAILLLPENRMTRQPKLDIPGMLLISLVLFLFIYPLIKGREAGWPAWIFVCMGAAIPALIVFINVENRTVALGKDPLIDLRLFHDKHFVTGLIIIFLFNATAAFFMIYPIYLQNGLHWNVLSTGMAVLPYAIGFFTGPFASPVMARKLGAAVVLLALGLLAIGFGIAICATMTWPPGYRVFSEQNRIL</sequence>
<evidence type="ECO:0000313" key="7">
    <source>
        <dbReference type="Proteomes" id="UP000240971"/>
    </source>
</evidence>
<feature type="transmembrane region" description="Helical" evidence="5">
    <location>
        <begin position="100"/>
        <end position="122"/>
    </location>
</feature>
<evidence type="ECO:0000256" key="3">
    <source>
        <dbReference type="ARBA" id="ARBA00022989"/>
    </source>
</evidence>
<dbReference type="AlphaFoldDB" id="A0A2P8H9G9"/>
<evidence type="ECO:0000256" key="5">
    <source>
        <dbReference type="SAM" id="Phobius"/>
    </source>
</evidence>
<dbReference type="Gene3D" id="1.20.1250.20">
    <property type="entry name" value="MFS general substrate transporter like domains"/>
    <property type="match status" value="1"/>
</dbReference>
<keyword evidence="3 5" id="KW-1133">Transmembrane helix</keyword>
<feature type="transmembrane region" description="Helical" evidence="5">
    <location>
        <begin position="31"/>
        <end position="49"/>
    </location>
</feature>